<sequence>MYWADARMIIDYGQFGDVVSFDTTYKINRANRPFAVFVGLNRHRETVIFGAALMYDETIDSFIWLFETFLKAMFGKAPKTMFIDQDAVMAKALSHVMPNTYYRLCTWHIMQNALKHVHGVFKGPGGVKKILSKFMNEIEEQNEFFMAWNKILNDYDMHEKSWMKSIFTIKEK</sequence>
<accession>A0AAD5IB86</accession>
<dbReference type="Proteomes" id="UP001064489">
    <property type="component" value="Chromosome 2"/>
</dbReference>
<dbReference type="PANTHER" id="PTHR47718:SF2">
    <property type="entry name" value="PROTEIN FAR1-RELATED SEQUENCE 5-LIKE"/>
    <property type="match status" value="1"/>
</dbReference>
<evidence type="ECO:0000313" key="3">
    <source>
        <dbReference type="Proteomes" id="UP001064489"/>
    </source>
</evidence>
<proteinExistence type="predicted"/>
<reference evidence="2" key="2">
    <citation type="submission" date="2023-02" db="EMBL/GenBank/DDBJ databases">
        <authorList>
            <person name="Swenson N.G."/>
            <person name="Wegrzyn J.L."/>
            <person name="Mcevoy S.L."/>
        </authorList>
    </citation>
    <scope>NUCLEOTIDE SEQUENCE</scope>
    <source>
        <strain evidence="2">91603</strain>
        <tissue evidence="2">Leaf</tissue>
    </source>
</reference>
<organism evidence="2 3">
    <name type="scientific">Acer negundo</name>
    <name type="common">Box elder</name>
    <dbReference type="NCBI Taxonomy" id="4023"/>
    <lineage>
        <taxon>Eukaryota</taxon>
        <taxon>Viridiplantae</taxon>
        <taxon>Streptophyta</taxon>
        <taxon>Embryophyta</taxon>
        <taxon>Tracheophyta</taxon>
        <taxon>Spermatophyta</taxon>
        <taxon>Magnoliopsida</taxon>
        <taxon>eudicotyledons</taxon>
        <taxon>Gunneridae</taxon>
        <taxon>Pentapetalae</taxon>
        <taxon>rosids</taxon>
        <taxon>malvids</taxon>
        <taxon>Sapindales</taxon>
        <taxon>Sapindaceae</taxon>
        <taxon>Hippocastanoideae</taxon>
        <taxon>Acereae</taxon>
        <taxon>Acer</taxon>
    </lineage>
</organism>
<evidence type="ECO:0000313" key="2">
    <source>
        <dbReference type="EMBL" id="KAI9159634.1"/>
    </source>
</evidence>
<name>A0AAD5IB86_ACENE</name>
<dbReference type="PANTHER" id="PTHR47718">
    <property type="entry name" value="OS01G0519700 PROTEIN"/>
    <property type="match status" value="1"/>
</dbReference>
<feature type="domain" description="MULE transposase" evidence="1">
    <location>
        <begin position="18"/>
        <end position="112"/>
    </location>
</feature>
<dbReference type="InterPro" id="IPR018289">
    <property type="entry name" value="MULE_transposase_dom"/>
</dbReference>
<protein>
    <recommendedName>
        <fullName evidence="1">MULE transposase domain-containing protein</fullName>
    </recommendedName>
</protein>
<gene>
    <name evidence="2" type="ORF">LWI28_000453</name>
</gene>
<comment type="caution">
    <text evidence="2">The sequence shown here is derived from an EMBL/GenBank/DDBJ whole genome shotgun (WGS) entry which is preliminary data.</text>
</comment>
<dbReference type="Pfam" id="PF10551">
    <property type="entry name" value="MULE"/>
    <property type="match status" value="1"/>
</dbReference>
<dbReference type="EMBL" id="JAJSOW010000106">
    <property type="protein sequence ID" value="KAI9159634.1"/>
    <property type="molecule type" value="Genomic_DNA"/>
</dbReference>
<evidence type="ECO:0000259" key="1">
    <source>
        <dbReference type="Pfam" id="PF10551"/>
    </source>
</evidence>
<keyword evidence="3" id="KW-1185">Reference proteome</keyword>
<dbReference type="AlphaFoldDB" id="A0AAD5IB86"/>
<reference evidence="2" key="1">
    <citation type="journal article" date="2022" name="Plant J.">
        <title>Strategies of tolerance reflected in two North American maple genomes.</title>
        <authorList>
            <person name="McEvoy S.L."/>
            <person name="Sezen U.U."/>
            <person name="Trouern-Trend A."/>
            <person name="McMahon S.M."/>
            <person name="Schaberg P.G."/>
            <person name="Yang J."/>
            <person name="Wegrzyn J.L."/>
            <person name="Swenson N.G."/>
        </authorList>
    </citation>
    <scope>NUCLEOTIDE SEQUENCE</scope>
    <source>
        <strain evidence="2">91603</strain>
    </source>
</reference>